<sequence length="231" mass="25411">MLITKLPKTINPAMPKVTSPGAKRQFLTKPSSWAKIGVIISVVIVLFVVNRSPQNAPAKDQAHPAVEPQPVAPTPVQETQKDTQGVIAGVESVRDAKPPPQPKEEIKTEPQQPPQPSKAQVAMQAILGDEQELEPLLVLGKKYLDEERLDSAELAFIRATEVAPQYRDAWYLVGFTALKEFQKDPIIKSPDYAVSKLDLAIIYLKRAQTLDPLAQNVKDLLKTAQDIQAQG</sequence>
<evidence type="ECO:0008006" key="4">
    <source>
        <dbReference type="Google" id="ProtNLM"/>
    </source>
</evidence>
<organism evidence="2 3">
    <name type="scientific">Candidatus Berkelbacteria bacterium CG10_big_fil_rev_8_21_14_0_10_43_14</name>
    <dbReference type="NCBI Taxonomy" id="1974515"/>
    <lineage>
        <taxon>Bacteria</taxon>
        <taxon>Candidatus Berkelbacteria</taxon>
    </lineage>
</organism>
<proteinExistence type="predicted"/>
<dbReference type="InterPro" id="IPR011990">
    <property type="entry name" value="TPR-like_helical_dom_sf"/>
</dbReference>
<evidence type="ECO:0000256" key="1">
    <source>
        <dbReference type="SAM" id="MobiDB-lite"/>
    </source>
</evidence>
<dbReference type="Proteomes" id="UP000231162">
    <property type="component" value="Unassembled WGS sequence"/>
</dbReference>
<accession>A0A2M6RBH1</accession>
<feature type="compositionally biased region" description="Basic and acidic residues" evidence="1">
    <location>
        <begin position="92"/>
        <end position="108"/>
    </location>
</feature>
<gene>
    <name evidence="2" type="ORF">COT79_00010</name>
</gene>
<evidence type="ECO:0000313" key="2">
    <source>
        <dbReference type="EMBL" id="PIS07301.1"/>
    </source>
</evidence>
<dbReference type="AlphaFoldDB" id="A0A2M6RBH1"/>
<evidence type="ECO:0000313" key="3">
    <source>
        <dbReference type="Proteomes" id="UP000231162"/>
    </source>
</evidence>
<dbReference type="SUPFAM" id="SSF48452">
    <property type="entry name" value="TPR-like"/>
    <property type="match status" value="1"/>
</dbReference>
<reference evidence="3" key="1">
    <citation type="submission" date="2017-09" db="EMBL/GenBank/DDBJ databases">
        <title>Depth-based differentiation of microbial function through sediment-hosted aquifers and enrichment of novel symbionts in the deep terrestrial subsurface.</title>
        <authorList>
            <person name="Probst A.J."/>
            <person name="Ladd B."/>
            <person name="Jarett J.K."/>
            <person name="Geller-Mcgrath D.E."/>
            <person name="Sieber C.M.K."/>
            <person name="Emerson J.B."/>
            <person name="Anantharaman K."/>
            <person name="Thomas B.C."/>
            <person name="Malmstrom R."/>
            <person name="Stieglmeier M."/>
            <person name="Klingl A."/>
            <person name="Woyke T."/>
            <person name="Ryan C.M."/>
            <person name="Banfield J.F."/>
        </authorList>
    </citation>
    <scope>NUCLEOTIDE SEQUENCE [LARGE SCALE GENOMIC DNA]</scope>
</reference>
<dbReference type="Gene3D" id="1.25.40.10">
    <property type="entry name" value="Tetratricopeptide repeat domain"/>
    <property type="match status" value="1"/>
</dbReference>
<feature type="region of interest" description="Disordered" evidence="1">
    <location>
        <begin position="55"/>
        <end position="119"/>
    </location>
</feature>
<name>A0A2M6RBH1_9BACT</name>
<dbReference type="EMBL" id="PEZX01000001">
    <property type="protein sequence ID" value="PIS07301.1"/>
    <property type="molecule type" value="Genomic_DNA"/>
</dbReference>
<comment type="caution">
    <text evidence="2">The sequence shown here is derived from an EMBL/GenBank/DDBJ whole genome shotgun (WGS) entry which is preliminary data.</text>
</comment>
<protein>
    <recommendedName>
        <fullName evidence="4">Tetratricopeptide repeat protein</fullName>
    </recommendedName>
</protein>